<dbReference type="Proteomes" id="UP000663852">
    <property type="component" value="Unassembled WGS sequence"/>
</dbReference>
<evidence type="ECO:0000256" key="2">
    <source>
        <dbReference type="ARBA" id="ARBA00004186"/>
    </source>
</evidence>
<accession>A0A813ZNV5</accession>
<dbReference type="InterPro" id="IPR005635">
    <property type="entry name" value="Inner_centromere_prot_ARK-bd"/>
</dbReference>
<keyword evidence="4" id="KW-0963">Cytoplasm</keyword>
<evidence type="ECO:0000313" key="9">
    <source>
        <dbReference type="EMBL" id="CAF0902209.1"/>
    </source>
</evidence>
<evidence type="ECO:0000256" key="7">
    <source>
        <dbReference type="SAM" id="MobiDB-lite"/>
    </source>
</evidence>
<evidence type="ECO:0000259" key="8">
    <source>
        <dbReference type="Pfam" id="PF03941"/>
    </source>
</evidence>
<sequence length="251" mass="28497">MKLRSHEILSTRINTKSIPNKPSSRLKKLFHGKNLFKKKISPASSSSSSTGATTPLSTGLLHGIPDYVRKSFLRYLLESPTSSSSSSIIQQNSPSRNVRPPLMGIQALKNKKQQHRHHQTKRSLRTRAQPVLDNNQPFEDYPAQNNYDMTILHMNFDDESDESSIFATKSSTHQRKPIPQWARKNELQIAMCNQIYFHRNPSEIFGNTIDCSPAHLRTILHSMLPNVQLLDDDLPRPTNPIPINSNKSILV</sequence>
<evidence type="ECO:0000256" key="4">
    <source>
        <dbReference type="ARBA" id="ARBA00022490"/>
    </source>
</evidence>
<evidence type="ECO:0000256" key="5">
    <source>
        <dbReference type="ARBA" id="ARBA00023212"/>
    </source>
</evidence>
<reference evidence="9" key="1">
    <citation type="submission" date="2021-02" db="EMBL/GenBank/DDBJ databases">
        <authorList>
            <person name="Nowell W R."/>
        </authorList>
    </citation>
    <scope>NUCLEOTIDE SEQUENCE</scope>
</reference>
<dbReference type="GO" id="GO:0005819">
    <property type="term" value="C:spindle"/>
    <property type="evidence" value="ECO:0007669"/>
    <property type="project" value="UniProtKB-SubCell"/>
</dbReference>
<feature type="region of interest" description="Disordered" evidence="7">
    <location>
        <begin position="40"/>
        <end position="59"/>
    </location>
</feature>
<gene>
    <name evidence="9" type="ORF">EDS130_LOCUS9840</name>
</gene>
<keyword evidence="6" id="KW-0539">Nucleus</keyword>
<dbReference type="AlphaFoldDB" id="A0A813ZNV5"/>
<comment type="caution">
    <text evidence="9">The sequence shown here is derived from an EMBL/GenBank/DDBJ whole genome shotgun (WGS) entry which is preliminary data.</text>
</comment>
<comment type="subcellular location">
    <subcellularLocation>
        <location evidence="2">Cytoplasm</location>
        <location evidence="2">Cytoskeleton</location>
        <location evidence="2">Spindle</location>
    </subcellularLocation>
    <subcellularLocation>
        <location evidence="1">Nucleus</location>
    </subcellularLocation>
</comment>
<evidence type="ECO:0000256" key="6">
    <source>
        <dbReference type="ARBA" id="ARBA00023242"/>
    </source>
</evidence>
<dbReference type="OrthoDB" id="10042277at2759"/>
<evidence type="ECO:0000313" key="10">
    <source>
        <dbReference type="Proteomes" id="UP000663852"/>
    </source>
</evidence>
<dbReference type="Pfam" id="PF03941">
    <property type="entry name" value="INCENP_ARK-bind"/>
    <property type="match status" value="1"/>
</dbReference>
<feature type="compositionally biased region" description="Low complexity" evidence="7">
    <location>
        <begin position="41"/>
        <end position="59"/>
    </location>
</feature>
<feature type="domain" description="Inner centromere protein ARK-binding" evidence="8">
    <location>
        <begin position="157"/>
        <end position="208"/>
    </location>
</feature>
<dbReference type="EMBL" id="CAJNOJ010000033">
    <property type="protein sequence ID" value="CAF0902209.1"/>
    <property type="molecule type" value="Genomic_DNA"/>
</dbReference>
<keyword evidence="5" id="KW-0206">Cytoskeleton</keyword>
<dbReference type="Gene3D" id="6.10.250.2990">
    <property type="match status" value="1"/>
</dbReference>
<organism evidence="9 10">
    <name type="scientific">Adineta ricciae</name>
    <name type="common">Rotifer</name>
    <dbReference type="NCBI Taxonomy" id="249248"/>
    <lineage>
        <taxon>Eukaryota</taxon>
        <taxon>Metazoa</taxon>
        <taxon>Spiralia</taxon>
        <taxon>Gnathifera</taxon>
        <taxon>Rotifera</taxon>
        <taxon>Eurotatoria</taxon>
        <taxon>Bdelloidea</taxon>
        <taxon>Adinetida</taxon>
        <taxon>Adinetidae</taxon>
        <taxon>Adineta</taxon>
    </lineage>
</organism>
<evidence type="ECO:0000256" key="1">
    <source>
        <dbReference type="ARBA" id="ARBA00004123"/>
    </source>
</evidence>
<comment type="similarity">
    <text evidence="3">Belongs to the INCENP family.</text>
</comment>
<dbReference type="GO" id="GO:0005634">
    <property type="term" value="C:nucleus"/>
    <property type="evidence" value="ECO:0007669"/>
    <property type="project" value="UniProtKB-SubCell"/>
</dbReference>
<evidence type="ECO:0000256" key="3">
    <source>
        <dbReference type="ARBA" id="ARBA00010042"/>
    </source>
</evidence>
<proteinExistence type="inferred from homology"/>
<name>A0A813ZNV5_ADIRI</name>
<protein>
    <recommendedName>
        <fullName evidence="8">Inner centromere protein ARK-binding domain-containing protein</fullName>
    </recommendedName>
</protein>